<evidence type="ECO:0000256" key="1">
    <source>
        <dbReference type="ARBA" id="ARBA00023002"/>
    </source>
</evidence>
<feature type="transmembrane region" description="Helical" evidence="2">
    <location>
        <begin position="7"/>
        <end position="25"/>
    </location>
</feature>
<gene>
    <name evidence="4" type="ORF">A2008_12280</name>
</gene>
<protein>
    <recommendedName>
        <fullName evidence="3">FAD dependent oxidoreductase domain-containing protein</fullName>
    </recommendedName>
</protein>
<accession>A0A1F7WKA8</accession>
<keyword evidence="2" id="KW-1133">Transmembrane helix</keyword>
<dbReference type="InterPro" id="IPR036188">
    <property type="entry name" value="FAD/NAD-bd_sf"/>
</dbReference>
<evidence type="ECO:0000313" key="4">
    <source>
        <dbReference type="EMBL" id="OGM03272.1"/>
    </source>
</evidence>
<evidence type="ECO:0000313" key="5">
    <source>
        <dbReference type="Proteomes" id="UP000178735"/>
    </source>
</evidence>
<dbReference type="GO" id="GO:0016491">
    <property type="term" value="F:oxidoreductase activity"/>
    <property type="evidence" value="ECO:0007669"/>
    <property type="project" value="UniProtKB-KW"/>
</dbReference>
<dbReference type="PANTHER" id="PTHR13847">
    <property type="entry name" value="SARCOSINE DEHYDROGENASE-RELATED"/>
    <property type="match status" value="1"/>
</dbReference>
<dbReference type="EMBL" id="MGFH01000180">
    <property type="protein sequence ID" value="OGM03272.1"/>
    <property type="molecule type" value="Genomic_DNA"/>
</dbReference>
<dbReference type="SUPFAM" id="SSF51905">
    <property type="entry name" value="FAD/NAD(P)-binding domain"/>
    <property type="match status" value="1"/>
</dbReference>
<dbReference type="PANTHER" id="PTHR13847:SF287">
    <property type="entry name" value="FAD-DEPENDENT OXIDOREDUCTASE DOMAIN-CONTAINING PROTEIN 1"/>
    <property type="match status" value="1"/>
</dbReference>
<dbReference type="InterPro" id="IPR006076">
    <property type="entry name" value="FAD-dep_OxRdtase"/>
</dbReference>
<feature type="domain" description="FAD dependent oxidoreductase" evidence="3">
    <location>
        <begin position="8"/>
        <end position="394"/>
    </location>
</feature>
<dbReference type="STRING" id="1817813.A2008_12280"/>
<organism evidence="4 5">
    <name type="scientific">Candidatus Wallbacteria bacterium GWC2_49_35</name>
    <dbReference type="NCBI Taxonomy" id="1817813"/>
    <lineage>
        <taxon>Bacteria</taxon>
        <taxon>Candidatus Walliibacteriota</taxon>
    </lineage>
</organism>
<dbReference type="AlphaFoldDB" id="A0A1F7WKA8"/>
<dbReference type="Gene3D" id="3.50.50.60">
    <property type="entry name" value="FAD/NAD(P)-binding domain"/>
    <property type="match status" value="1"/>
</dbReference>
<dbReference type="Gene3D" id="3.30.9.10">
    <property type="entry name" value="D-Amino Acid Oxidase, subunit A, domain 2"/>
    <property type="match status" value="1"/>
</dbReference>
<evidence type="ECO:0000259" key="3">
    <source>
        <dbReference type="Pfam" id="PF01266"/>
    </source>
</evidence>
<dbReference type="GO" id="GO:0005737">
    <property type="term" value="C:cytoplasm"/>
    <property type="evidence" value="ECO:0007669"/>
    <property type="project" value="TreeGrafter"/>
</dbReference>
<dbReference type="Pfam" id="PF01266">
    <property type="entry name" value="DAO"/>
    <property type="match status" value="1"/>
</dbReference>
<keyword evidence="2" id="KW-0812">Transmembrane</keyword>
<proteinExistence type="predicted"/>
<dbReference type="Proteomes" id="UP000178735">
    <property type="component" value="Unassembled WGS sequence"/>
</dbReference>
<comment type="caution">
    <text evidence="4">The sequence shown here is derived from an EMBL/GenBank/DDBJ whole genome shotgun (WGS) entry which is preliminary data.</text>
</comment>
<reference evidence="4 5" key="1">
    <citation type="journal article" date="2016" name="Nat. Commun.">
        <title>Thousands of microbial genomes shed light on interconnected biogeochemical processes in an aquifer system.</title>
        <authorList>
            <person name="Anantharaman K."/>
            <person name="Brown C.T."/>
            <person name="Hug L.A."/>
            <person name="Sharon I."/>
            <person name="Castelle C.J."/>
            <person name="Probst A.J."/>
            <person name="Thomas B.C."/>
            <person name="Singh A."/>
            <person name="Wilkins M.J."/>
            <person name="Karaoz U."/>
            <person name="Brodie E.L."/>
            <person name="Williams K.H."/>
            <person name="Hubbard S.S."/>
            <person name="Banfield J.F."/>
        </authorList>
    </citation>
    <scope>NUCLEOTIDE SEQUENCE [LARGE SCALE GENOMIC DNA]</scope>
</reference>
<keyword evidence="2" id="KW-0472">Membrane</keyword>
<keyword evidence="1" id="KW-0560">Oxidoreductase</keyword>
<evidence type="ECO:0000256" key="2">
    <source>
        <dbReference type="SAM" id="Phobius"/>
    </source>
</evidence>
<name>A0A1F7WKA8_9BACT</name>
<sequence>MSENLNFDVIIVGAGVFGMATAFYLKQTDRALNVAVIDREGGAGEGNTCKSAAGFRNTFSSPENVMLTNTSIDKFADIEKKGFGLNTKMCGYLWLMTDDKFKKSQDAICAMKENGVDFAVLFAEELRNIPGLNVDAYSSDECKMMGLSRIKCGLLGKKCGSIDPGAIVSYYESEFKKLGGVTKYNTKVESLILDPEEKFDIPGEPLVWQEPKITGVRTANSEIHAKTTIIAAGVWAKELLDPIGIDGHIKPKKRQLFQVKGSSLEPLIKNCPGYNELNMLPFTIIQKAGIYIKSEPREDCIYVGCADNIGRAFSFDCEPERDYYENSILPVLVEVFPQFKTARLESMIAGSYAYNTIDKNPYIFKPMRDLVVVSGDSGSGIMKCDAVGRIATALYWGEEYAILYPNVPFRVSKLGVETRDVTFERFVI</sequence>